<feature type="region of interest" description="Disordered" evidence="1">
    <location>
        <begin position="75"/>
        <end position="97"/>
    </location>
</feature>
<accession>A0A2T8INR7</accession>
<gene>
    <name evidence="2" type="ORF">PAHAL_5G477500</name>
</gene>
<name>A0A2T8INR7_9POAL</name>
<protein>
    <submittedName>
        <fullName evidence="2">Uncharacterized protein</fullName>
    </submittedName>
</protein>
<feature type="compositionally biased region" description="Pro residues" evidence="1">
    <location>
        <begin position="84"/>
        <end position="95"/>
    </location>
</feature>
<evidence type="ECO:0000313" key="2">
    <source>
        <dbReference type="EMBL" id="PVH39321.1"/>
    </source>
</evidence>
<dbReference type="Gramene" id="PVH39321">
    <property type="protein sequence ID" value="PVH39321"/>
    <property type="gene ID" value="PAHAL_5G477500"/>
</dbReference>
<dbReference type="EMBL" id="CM008050">
    <property type="protein sequence ID" value="PVH39321.1"/>
    <property type="molecule type" value="Genomic_DNA"/>
</dbReference>
<proteinExistence type="predicted"/>
<reference evidence="2" key="1">
    <citation type="submission" date="2018-04" db="EMBL/GenBank/DDBJ databases">
        <title>WGS assembly of Panicum hallii.</title>
        <authorList>
            <person name="Lovell J."/>
            <person name="Jenkins J."/>
            <person name="Lowry D."/>
            <person name="Mamidi S."/>
            <person name="Sreedasyam A."/>
            <person name="Weng X."/>
            <person name="Barry K."/>
            <person name="Bonette J."/>
            <person name="Campitelli B."/>
            <person name="Daum C."/>
            <person name="Gordon S."/>
            <person name="Gould B."/>
            <person name="Lipzen A."/>
            <person name="Macqueen A."/>
            <person name="Palacio-Mejia J."/>
            <person name="Plott C."/>
            <person name="Shakirov E."/>
            <person name="Shu S."/>
            <person name="Yoshinaga Y."/>
            <person name="Zane M."/>
            <person name="Rokhsar D."/>
            <person name="Grimwood J."/>
            <person name="Schmutz J."/>
            <person name="Juenger T."/>
        </authorList>
    </citation>
    <scope>NUCLEOTIDE SEQUENCE [LARGE SCALE GENOMIC DNA]</scope>
    <source>
        <strain evidence="2">FIL2</strain>
    </source>
</reference>
<organism evidence="2">
    <name type="scientific">Panicum hallii</name>
    <dbReference type="NCBI Taxonomy" id="206008"/>
    <lineage>
        <taxon>Eukaryota</taxon>
        <taxon>Viridiplantae</taxon>
        <taxon>Streptophyta</taxon>
        <taxon>Embryophyta</taxon>
        <taxon>Tracheophyta</taxon>
        <taxon>Spermatophyta</taxon>
        <taxon>Magnoliopsida</taxon>
        <taxon>Liliopsida</taxon>
        <taxon>Poales</taxon>
        <taxon>Poaceae</taxon>
        <taxon>PACMAD clade</taxon>
        <taxon>Panicoideae</taxon>
        <taxon>Panicodae</taxon>
        <taxon>Paniceae</taxon>
        <taxon>Panicinae</taxon>
        <taxon>Panicum</taxon>
        <taxon>Panicum sect. Panicum</taxon>
    </lineage>
</organism>
<dbReference type="AlphaFoldDB" id="A0A2T8INR7"/>
<dbReference type="Proteomes" id="UP000243499">
    <property type="component" value="Chromosome 5"/>
</dbReference>
<evidence type="ECO:0000256" key="1">
    <source>
        <dbReference type="SAM" id="MobiDB-lite"/>
    </source>
</evidence>
<sequence length="173" mass="17984">MAAANTTTELTMKLLINARERRVLYAEASLVVAFLYSLLVSPDNSITLDDMTWHGCTDSIYDSLEELDDLAAAAATRGGAPSPGGRPPPPPPPAAAPALLRVHDRRGARCGEYVAGRSGATCPSCGGRMDAEAPRGASIVGQTGQARWAGTGTALESTALERPGTWPIVPVPC</sequence>